<gene>
    <name evidence="3" type="ORF">JZL65_00850</name>
</gene>
<dbReference type="Proteomes" id="UP000683551">
    <property type="component" value="Chromosome"/>
</dbReference>
<organism evidence="3 4">
    <name type="scientific">Ferrovum myxofaciens</name>
    <dbReference type="NCBI Taxonomy" id="416213"/>
    <lineage>
        <taxon>Bacteria</taxon>
        <taxon>Pseudomonadati</taxon>
        <taxon>Pseudomonadota</taxon>
        <taxon>Betaproteobacteria</taxon>
        <taxon>Ferrovales</taxon>
        <taxon>Ferrovaceae</taxon>
        <taxon>Ferrovum</taxon>
    </lineage>
</organism>
<dbReference type="Pfam" id="PF18821">
    <property type="entry name" value="LPD7"/>
    <property type="match status" value="1"/>
</dbReference>
<evidence type="ECO:0000256" key="1">
    <source>
        <dbReference type="SAM" id="MobiDB-lite"/>
    </source>
</evidence>
<protein>
    <recommendedName>
        <fullName evidence="2">Large polyvalent protein-associated domain-containing protein</fullName>
    </recommendedName>
</protein>
<dbReference type="AlphaFoldDB" id="A0A9E6MWL0"/>
<proteinExistence type="predicted"/>
<evidence type="ECO:0000259" key="2">
    <source>
        <dbReference type="Pfam" id="PF18821"/>
    </source>
</evidence>
<sequence>MTHEIEDGPDGKAVHYARNGERVMSDRGAQVDLINTADHEIEAALRLAEQKFDMTKGLLLKGSPEFLVKAAEIAGRMGLKIHNQDLQAEWQRGQNPAVRTESARQNSESTMPVSSVQESSSGVGRKGYIDQEGIAADCVLARLDWRGAQALRSAGSSGVLTEEQVSLLRSGKHPDLIDEKSRLTELGRLSYEQLTGKKLEREQDRKQLLTRNIDQQMEDKT</sequence>
<dbReference type="InterPro" id="IPR040677">
    <property type="entry name" value="LPD7"/>
</dbReference>
<feature type="compositionally biased region" description="Low complexity" evidence="1">
    <location>
        <begin position="109"/>
        <end position="123"/>
    </location>
</feature>
<dbReference type="RefSeq" id="WP_273144977.1">
    <property type="nucleotide sequence ID" value="NZ_CP053675.1"/>
</dbReference>
<name>A0A9E6MWL0_9PROT</name>
<feature type="region of interest" description="Disordered" evidence="1">
    <location>
        <begin position="92"/>
        <end position="124"/>
    </location>
</feature>
<evidence type="ECO:0000313" key="4">
    <source>
        <dbReference type="Proteomes" id="UP000683551"/>
    </source>
</evidence>
<accession>A0A9E6MWL0</accession>
<evidence type="ECO:0000313" key="3">
    <source>
        <dbReference type="EMBL" id="QWY77668.1"/>
    </source>
</evidence>
<feature type="domain" description="Large polyvalent protein-associated" evidence="2">
    <location>
        <begin position="9"/>
        <end position="92"/>
    </location>
</feature>
<dbReference type="EMBL" id="CP071137">
    <property type="protein sequence ID" value="QWY77668.1"/>
    <property type="molecule type" value="Genomic_DNA"/>
</dbReference>
<reference evidence="3" key="1">
    <citation type="submission" date="2021-02" db="EMBL/GenBank/DDBJ databases">
        <title>Comparative genomics of Ferrovum myxofaciens strains, predominant extremophile bacteria forming large biofilm stalactites in acid mine ecosystems.</title>
        <authorList>
            <person name="Burkartova K."/>
            <person name="Ridl J."/>
            <person name="Pajer P."/>
            <person name="Falteisek L."/>
        </authorList>
    </citation>
    <scope>NUCLEOTIDE SEQUENCE</scope>
    <source>
        <strain evidence="3">MI1III</strain>
    </source>
</reference>